<feature type="compositionally biased region" description="Basic and acidic residues" evidence="1">
    <location>
        <begin position="31"/>
        <end position="56"/>
    </location>
</feature>
<evidence type="ECO:0000313" key="3">
    <source>
        <dbReference type="WBParaSite" id="nRc.2.0.1.t43083-RA"/>
    </source>
</evidence>
<sequence length="97" mass="11336">MTKLELKKSLMNFLDIENQNFKKLPRNSKKLVMEKSHKGLRDQDRKRSTQEKHDPKILGLRLAHGWSERAKRKNAASAEGSLQNNLHEKVMNIEDTK</sequence>
<evidence type="ECO:0000256" key="1">
    <source>
        <dbReference type="SAM" id="MobiDB-lite"/>
    </source>
</evidence>
<protein>
    <submittedName>
        <fullName evidence="3">Uncharacterized protein</fullName>
    </submittedName>
</protein>
<keyword evidence="2" id="KW-1185">Reference proteome</keyword>
<organism evidence="2 3">
    <name type="scientific">Romanomermis culicivorax</name>
    <name type="common">Nematode worm</name>
    <dbReference type="NCBI Taxonomy" id="13658"/>
    <lineage>
        <taxon>Eukaryota</taxon>
        <taxon>Metazoa</taxon>
        <taxon>Ecdysozoa</taxon>
        <taxon>Nematoda</taxon>
        <taxon>Enoplea</taxon>
        <taxon>Dorylaimia</taxon>
        <taxon>Mermithida</taxon>
        <taxon>Mermithoidea</taxon>
        <taxon>Mermithidae</taxon>
        <taxon>Romanomermis</taxon>
    </lineage>
</organism>
<proteinExistence type="predicted"/>
<name>A0A915KZZ4_ROMCU</name>
<dbReference type="WBParaSite" id="nRc.2.0.1.t43083-RA">
    <property type="protein sequence ID" value="nRc.2.0.1.t43083-RA"/>
    <property type="gene ID" value="nRc.2.0.1.g43083"/>
</dbReference>
<reference evidence="3" key="1">
    <citation type="submission" date="2022-11" db="UniProtKB">
        <authorList>
            <consortium name="WormBaseParasite"/>
        </authorList>
    </citation>
    <scope>IDENTIFICATION</scope>
</reference>
<evidence type="ECO:0000313" key="2">
    <source>
        <dbReference type="Proteomes" id="UP000887565"/>
    </source>
</evidence>
<dbReference type="AlphaFoldDB" id="A0A915KZZ4"/>
<accession>A0A915KZZ4</accession>
<feature type="compositionally biased region" description="Basic and acidic residues" evidence="1">
    <location>
        <begin position="86"/>
        <end position="97"/>
    </location>
</feature>
<dbReference type="Proteomes" id="UP000887565">
    <property type="component" value="Unplaced"/>
</dbReference>
<feature type="region of interest" description="Disordered" evidence="1">
    <location>
        <begin position="26"/>
        <end position="97"/>
    </location>
</feature>